<dbReference type="SUPFAM" id="SSF49313">
    <property type="entry name" value="Cadherin-like"/>
    <property type="match status" value="2"/>
</dbReference>
<evidence type="ECO:0000256" key="5">
    <source>
        <dbReference type="ARBA" id="ARBA00022889"/>
    </source>
</evidence>
<dbReference type="EMBL" id="VSRR010064518">
    <property type="protein sequence ID" value="MPC84136.1"/>
    <property type="molecule type" value="Genomic_DNA"/>
</dbReference>
<evidence type="ECO:0000256" key="8">
    <source>
        <dbReference type="PROSITE-ProRule" id="PRU00043"/>
    </source>
</evidence>
<dbReference type="GO" id="GO:0005886">
    <property type="term" value="C:plasma membrane"/>
    <property type="evidence" value="ECO:0007669"/>
    <property type="project" value="InterPro"/>
</dbReference>
<dbReference type="PROSITE" id="PS00232">
    <property type="entry name" value="CADHERIN_1"/>
    <property type="match status" value="1"/>
</dbReference>
<reference evidence="10 11" key="1">
    <citation type="submission" date="2019-05" db="EMBL/GenBank/DDBJ databases">
        <title>Another draft genome of Portunus trituberculatus and its Hox gene families provides insights of decapod evolution.</title>
        <authorList>
            <person name="Jeong J.-H."/>
            <person name="Song I."/>
            <person name="Kim S."/>
            <person name="Choi T."/>
            <person name="Kim D."/>
            <person name="Ryu S."/>
            <person name="Kim W."/>
        </authorList>
    </citation>
    <scope>NUCLEOTIDE SEQUENCE [LARGE SCALE GENOMIC DNA]</scope>
    <source>
        <tissue evidence="10">Muscle</tissue>
    </source>
</reference>
<evidence type="ECO:0000256" key="4">
    <source>
        <dbReference type="ARBA" id="ARBA00022837"/>
    </source>
</evidence>
<feature type="domain" description="Cadherin" evidence="9">
    <location>
        <begin position="54"/>
        <end position="112"/>
    </location>
</feature>
<dbReference type="PROSITE" id="PS50268">
    <property type="entry name" value="CADHERIN_2"/>
    <property type="match status" value="2"/>
</dbReference>
<keyword evidence="3" id="KW-0677">Repeat</keyword>
<dbReference type="CDD" id="cd11304">
    <property type="entry name" value="Cadherin_repeat"/>
    <property type="match status" value="2"/>
</dbReference>
<dbReference type="AlphaFoldDB" id="A0A5B7IR90"/>
<dbReference type="Proteomes" id="UP000324222">
    <property type="component" value="Unassembled WGS sequence"/>
</dbReference>
<dbReference type="InterPro" id="IPR002126">
    <property type="entry name" value="Cadherin-like_dom"/>
</dbReference>
<evidence type="ECO:0000256" key="2">
    <source>
        <dbReference type="ARBA" id="ARBA00022692"/>
    </source>
</evidence>
<keyword evidence="5" id="KW-0130">Cell adhesion</keyword>
<evidence type="ECO:0000313" key="10">
    <source>
        <dbReference type="EMBL" id="MPC84136.1"/>
    </source>
</evidence>
<comment type="subcellular location">
    <subcellularLocation>
        <location evidence="1">Membrane</location>
    </subcellularLocation>
</comment>
<proteinExistence type="predicted"/>
<dbReference type="InterPro" id="IPR015919">
    <property type="entry name" value="Cadherin-like_sf"/>
</dbReference>
<accession>A0A5B7IR90</accession>
<gene>
    <name evidence="10" type="primary">ds_2</name>
    <name evidence="10" type="ORF">E2C01_078863</name>
</gene>
<evidence type="ECO:0000256" key="6">
    <source>
        <dbReference type="ARBA" id="ARBA00022989"/>
    </source>
</evidence>
<dbReference type="Pfam" id="PF00028">
    <property type="entry name" value="Cadherin"/>
    <property type="match status" value="2"/>
</dbReference>
<keyword evidence="7" id="KW-0472">Membrane</keyword>
<dbReference type="PRINTS" id="PR00205">
    <property type="entry name" value="CADHERIN"/>
</dbReference>
<protein>
    <submittedName>
        <fullName evidence="10">Protein dachsous</fullName>
    </submittedName>
</protein>
<name>A0A5B7IR90_PORTR</name>
<feature type="domain" description="Cadherin" evidence="9">
    <location>
        <begin position="3"/>
        <end position="53"/>
    </location>
</feature>
<evidence type="ECO:0000256" key="7">
    <source>
        <dbReference type="ARBA" id="ARBA00023136"/>
    </source>
</evidence>
<evidence type="ECO:0000313" key="11">
    <source>
        <dbReference type="Proteomes" id="UP000324222"/>
    </source>
</evidence>
<sequence>MQGILMLAQELDYENIQKYTLVIGAKDRGVPRLASNLTVNLEVQDVNDNPPVFEREEYAVSVLESLPANSQFLQVTAHDKDTGNNARLTYTIREKEFENVFGVFPNSGSLYLKEVSVWVCEGV</sequence>
<dbReference type="PANTHER" id="PTHR24025">
    <property type="entry name" value="DESMOGLEIN FAMILY MEMBER"/>
    <property type="match status" value="1"/>
</dbReference>
<keyword evidence="6" id="KW-1133">Transmembrane helix</keyword>
<dbReference type="InterPro" id="IPR020894">
    <property type="entry name" value="Cadherin_CS"/>
</dbReference>
<comment type="caution">
    <text evidence="10">The sequence shown here is derived from an EMBL/GenBank/DDBJ whole genome shotgun (WGS) entry which is preliminary data.</text>
</comment>
<dbReference type="Gene3D" id="2.60.40.60">
    <property type="entry name" value="Cadherins"/>
    <property type="match status" value="2"/>
</dbReference>
<dbReference type="InterPro" id="IPR050971">
    <property type="entry name" value="Cadherin-domain_protein"/>
</dbReference>
<evidence type="ECO:0000256" key="1">
    <source>
        <dbReference type="ARBA" id="ARBA00004370"/>
    </source>
</evidence>
<keyword evidence="11" id="KW-1185">Reference proteome</keyword>
<evidence type="ECO:0000259" key="9">
    <source>
        <dbReference type="PROSITE" id="PS50268"/>
    </source>
</evidence>
<dbReference type="GO" id="GO:0007156">
    <property type="term" value="P:homophilic cell adhesion via plasma membrane adhesion molecules"/>
    <property type="evidence" value="ECO:0007669"/>
    <property type="project" value="InterPro"/>
</dbReference>
<organism evidence="10 11">
    <name type="scientific">Portunus trituberculatus</name>
    <name type="common">Swimming crab</name>
    <name type="synonym">Neptunus trituberculatus</name>
    <dbReference type="NCBI Taxonomy" id="210409"/>
    <lineage>
        <taxon>Eukaryota</taxon>
        <taxon>Metazoa</taxon>
        <taxon>Ecdysozoa</taxon>
        <taxon>Arthropoda</taxon>
        <taxon>Crustacea</taxon>
        <taxon>Multicrustacea</taxon>
        <taxon>Malacostraca</taxon>
        <taxon>Eumalacostraca</taxon>
        <taxon>Eucarida</taxon>
        <taxon>Decapoda</taxon>
        <taxon>Pleocyemata</taxon>
        <taxon>Brachyura</taxon>
        <taxon>Eubrachyura</taxon>
        <taxon>Portunoidea</taxon>
        <taxon>Portunidae</taxon>
        <taxon>Portuninae</taxon>
        <taxon>Portunus</taxon>
    </lineage>
</organism>
<dbReference type="PANTHER" id="PTHR24025:SF23">
    <property type="entry name" value="NEURAL-CADHERIN"/>
    <property type="match status" value="1"/>
</dbReference>
<keyword evidence="2" id="KW-0812">Transmembrane</keyword>
<dbReference type="GO" id="GO:0005911">
    <property type="term" value="C:cell-cell junction"/>
    <property type="evidence" value="ECO:0007669"/>
    <property type="project" value="TreeGrafter"/>
</dbReference>
<evidence type="ECO:0000256" key="3">
    <source>
        <dbReference type="ARBA" id="ARBA00022737"/>
    </source>
</evidence>
<dbReference type="GO" id="GO:0005509">
    <property type="term" value="F:calcium ion binding"/>
    <property type="evidence" value="ECO:0007669"/>
    <property type="project" value="UniProtKB-UniRule"/>
</dbReference>
<keyword evidence="4 8" id="KW-0106">Calcium</keyword>